<organism evidence="3 4">
    <name type="scientific">Pelagimonas varians</name>
    <dbReference type="NCBI Taxonomy" id="696760"/>
    <lineage>
        <taxon>Bacteria</taxon>
        <taxon>Pseudomonadati</taxon>
        <taxon>Pseudomonadota</taxon>
        <taxon>Alphaproteobacteria</taxon>
        <taxon>Rhodobacterales</taxon>
        <taxon>Roseobacteraceae</taxon>
        <taxon>Pelagimonas</taxon>
    </lineage>
</organism>
<dbReference type="RefSeq" id="WP_097803069.1">
    <property type="nucleotide sequence ID" value="NZ_FXYH01000002.1"/>
</dbReference>
<keyword evidence="1" id="KW-0812">Transmembrane</keyword>
<keyword evidence="4" id="KW-1185">Reference proteome</keyword>
<accession>A0A238JZJ0</accession>
<keyword evidence="1" id="KW-1133">Transmembrane helix</keyword>
<proteinExistence type="predicted"/>
<dbReference type="AlphaFoldDB" id="A0A238JZJ0"/>
<gene>
    <name evidence="3" type="ORF">PEV8663_00514</name>
</gene>
<reference evidence="3 4" key="1">
    <citation type="submission" date="2017-05" db="EMBL/GenBank/DDBJ databases">
        <authorList>
            <person name="Song R."/>
            <person name="Chenine A.L."/>
            <person name="Ruprecht R.M."/>
        </authorList>
    </citation>
    <scope>NUCLEOTIDE SEQUENCE [LARGE SCALE GENOMIC DNA]</scope>
    <source>
        <strain evidence="3 4">CECT 8663</strain>
    </source>
</reference>
<sequence length="146" mass="15168">MASDRIFGAVVTLIALAYIASATQIQTSFMADPVGPKTFPIIIGAVAAICGIIMTLKPDEEPEWPELKTMGSLLIAVVVLVGYAYALKPLGFILPTAVTAAILSYQINPQPAKAAAAGVGLSIGLFVIFKFALGLSLFGLPKFVTG</sequence>
<name>A0A238JZJ0_9RHOB</name>
<evidence type="ECO:0000313" key="4">
    <source>
        <dbReference type="Proteomes" id="UP000220836"/>
    </source>
</evidence>
<evidence type="ECO:0000259" key="2">
    <source>
        <dbReference type="Pfam" id="PF07331"/>
    </source>
</evidence>
<dbReference type="EMBL" id="FXYH01000002">
    <property type="protein sequence ID" value="SMX35554.1"/>
    <property type="molecule type" value="Genomic_DNA"/>
</dbReference>
<keyword evidence="1" id="KW-0472">Membrane</keyword>
<protein>
    <submittedName>
        <fullName evidence="3">Tripartite tricarboxylate transporter TctB family protein</fullName>
    </submittedName>
</protein>
<dbReference type="Proteomes" id="UP000220836">
    <property type="component" value="Unassembled WGS sequence"/>
</dbReference>
<dbReference type="InterPro" id="IPR009936">
    <property type="entry name" value="DUF1468"/>
</dbReference>
<feature type="transmembrane region" description="Helical" evidence="1">
    <location>
        <begin position="115"/>
        <end position="140"/>
    </location>
</feature>
<evidence type="ECO:0000313" key="3">
    <source>
        <dbReference type="EMBL" id="SMX35554.1"/>
    </source>
</evidence>
<evidence type="ECO:0000256" key="1">
    <source>
        <dbReference type="SAM" id="Phobius"/>
    </source>
</evidence>
<dbReference type="OrthoDB" id="5519430at2"/>
<feature type="domain" description="DUF1468" evidence="2">
    <location>
        <begin position="6"/>
        <end position="137"/>
    </location>
</feature>
<dbReference type="Pfam" id="PF07331">
    <property type="entry name" value="TctB"/>
    <property type="match status" value="1"/>
</dbReference>
<feature type="transmembrane region" description="Helical" evidence="1">
    <location>
        <begin position="38"/>
        <end position="56"/>
    </location>
</feature>